<keyword evidence="3" id="KW-1185">Reference proteome</keyword>
<protein>
    <submittedName>
        <fullName evidence="2">Uncharacterized protein</fullName>
    </submittedName>
</protein>
<dbReference type="AlphaFoldDB" id="A0A0B2W5F7"/>
<gene>
    <name evidence="2" type="ORF">Tcan_17132</name>
</gene>
<feature type="region of interest" description="Disordered" evidence="1">
    <location>
        <begin position="1"/>
        <end position="23"/>
    </location>
</feature>
<feature type="compositionally biased region" description="Basic and acidic residues" evidence="1">
    <location>
        <begin position="9"/>
        <end position="23"/>
    </location>
</feature>
<proteinExistence type="predicted"/>
<feature type="region of interest" description="Disordered" evidence="1">
    <location>
        <begin position="59"/>
        <end position="81"/>
    </location>
</feature>
<dbReference type="Proteomes" id="UP000031036">
    <property type="component" value="Unassembled WGS sequence"/>
</dbReference>
<sequence length="81" mass="9227">MADILMTSERSKAKSETTPRHGVQEVVQGKMVRRDRGETQNNTCLRMRELYFANCSSFMREQSDTGAGKPVTEQPYLRDNG</sequence>
<comment type="caution">
    <text evidence="2">The sequence shown here is derived from an EMBL/GenBank/DDBJ whole genome shotgun (WGS) entry which is preliminary data.</text>
</comment>
<evidence type="ECO:0000313" key="3">
    <source>
        <dbReference type="Proteomes" id="UP000031036"/>
    </source>
</evidence>
<dbReference type="EMBL" id="JPKZ01000011">
    <property type="protein sequence ID" value="KHN89178.1"/>
    <property type="molecule type" value="Genomic_DNA"/>
</dbReference>
<evidence type="ECO:0000256" key="1">
    <source>
        <dbReference type="SAM" id="MobiDB-lite"/>
    </source>
</evidence>
<name>A0A0B2W5F7_TOXCA</name>
<accession>A0A0B2W5F7</accession>
<organism evidence="2 3">
    <name type="scientific">Toxocara canis</name>
    <name type="common">Canine roundworm</name>
    <dbReference type="NCBI Taxonomy" id="6265"/>
    <lineage>
        <taxon>Eukaryota</taxon>
        <taxon>Metazoa</taxon>
        <taxon>Ecdysozoa</taxon>
        <taxon>Nematoda</taxon>
        <taxon>Chromadorea</taxon>
        <taxon>Rhabditida</taxon>
        <taxon>Spirurina</taxon>
        <taxon>Ascaridomorpha</taxon>
        <taxon>Ascaridoidea</taxon>
        <taxon>Toxocaridae</taxon>
        <taxon>Toxocara</taxon>
    </lineage>
</organism>
<reference evidence="2 3" key="1">
    <citation type="submission" date="2014-11" db="EMBL/GenBank/DDBJ databases">
        <title>Genetic blueprint of the zoonotic pathogen Toxocara canis.</title>
        <authorList>
            <person name="Zhu X.-Q."/>
            <person name="Korhonen P.K."/>
            <person name="Cai H."/>
            <person name="Young N.D."/>
            <person name="Nejsum P."/>
            <person name="von Samson-Himmelstjerna G."/>
            <person name="Boag P.R."/>
            <person name="Tan P."/>
            <person name="Li Q."/>
            <person name="Min J."/>
            <person name="Yang Y."/>
            <person name="Wang X."/>
            <person name="Fang X."/>
            <person name="Hall R.S."/>
            <person name="Hofmann A."/>
            <person name="Sternberg P.W."/>
            <person name="Jex A.R."/>
            <person name="Gasser R.B."/>
        </authorList>
    </citation>
    <scope>NUCLEOTIDE SEQUENCE [LARGE SCALE GENOMIC DNA]</scope>
    <source>
        <strain evidence="2">PN_DK_2014</strain>
    </source>
</reference>
<evidence type="ECO:0000313" key="2">
    <source>
        <dbReference type="EMBL" id="KHN89178.1"/>
    </source>
</evidence>